<evidence type="ECO:0000313" key="1">
    <source>
        <dbReference type="EMBL" id="KKL84221.1"/>
    </source>
</evidence>
<reference evidence="1" key="1">
    <citation type="journal article" date="2015" name="Nature">
        <title>Complex archaea that bridge the gap between prokaryotes and eukaryotes.</title>
        <authorList>
            <person name="Spang A."/>
            <person name="Saw J.H."/>
            <person name="Jorgensen S.L."/>
            <person name="Zaremba-Niedzwiedzka K."/>
            <person name="Martijn J."/>
            <person name="Lind A.E."/>
            <person name="van Eijk R."/>
            <person name="Schleper C."/>
            <person name="Guy L."/>
            <person name="Ettema T.J."/>
        </authorList>
    </citation>
    <scope>NUCLEOTIDE SEQUENCE</scope>
</reference>
<proteinExistence type="predicted"/>
<sequence>MLEPKTQLQCEGHCPRCKSGDILWGTVETVYNLNIRQHGQCVPCGTKFVEVQQYVFTEVI</sequence>
<protein>
    <submittedName>
        <fullName evidence="1">Uncharacterized protein</fullName>
    </submittedName>
</protein>
<organism evidence="1">
    <name type="scientific">marine sediment metagenome</name>
    <dbReference type="NCBI Taxonomy" id="412755"/>
    <lineage>
        <taxon>unclassified sequences</taxon>
        <taxon>metagenomes</taxon>
        <taxon>ecological metagenomes</taxon>
    </lineage>
</organism>
<dbReference type="AlphaFoldDB" id="A0A0F9G159"/>
<gene>
    <name evidence="1" type="ORF">LCGC14_1966930</name>
</gene>
<comment type="caution">
    <text evidence="1">The sequence shown here is derived from an EMBL/GenBank/DDBJ whole genome shotgun (WGS) entry which is preliminary data.</text>
</comment>
<accession>A0A0F9G159</accession>
<name>A0A0F9G159_9ZZZZ</name>
<dbReference type="EMBL" id="LAZR01021762">
    <property type="protein sequence ID" value="KKL84221.1"/>
    <property type="molecule type" value="Genomic_DNA"/>
</dbReference>